<evidence type="ECO:0000256" key="4">
    <source>
        <dbReference type="ARBA" id="ARBA00022525"/>
    </source>
</evidence>
<keyword evidence="7" id="KW-0106">Calcium</keyword>
<keyword evidence="5" id="KW-0479">Metal-binding</keyword>
<dbReference type="Bgee" id="ENSELUG00000016349">
    <property type="expression patterns" value="Expressed in nose and 12 other cell types or tissues"/>
</dbReference>
<dbReference type="GO" id="GO:0004623">
    <property type="term" value="F:phospholipase A2 activity"/>
    <property type="evidence" value="ECO:0007669"/>
    <property type="project" value="UniProtKB-EC"/>
</dbReference>
<dbReference type="GO" id="GO:0046872">
    <property type="term" value="F:metal ion binding"/>
    <property type="evidence" value="ECO:0007669"/>
    <property type="project" value="UniProtKB-KW"/>
</dbReference>
<dbReference type="Proteomes" id="UP000265140">
    <property type="component" value="Chromosome 13"/>
</dbReference>
<dbReference type="CDD" id="cd04704">
    <property type="entry name" value="PLA2_bee_venom_like"/>
    <property type="match status" value="1"/>
</dbReference>
<evidence type="ECO:0000256" key="7">
    <source>
        <dbReference type="ARBA" id="ARBA00022837"/>
    </source>
</evidence>
<dbReference type="PANTHER" id="PTHR12253">
    <property type="entry name" value="RH14732P"/>
    <property type="match status" value="1"/>
</dbReference>
<dbReference type="FunFam" id="1.20.90.10:FF:000002">
    <property type="entry name" value="Phospholipase A2 group III"/>
    <property type="match status" value="1"/>
</dbReference>
<keyword evidence="11" id="KW-0732">Signal</keyword>
<dbReference type="InterPro" id="IPR033113">
    <property type="entry name" value="PLA2_histidine"/>
</dbReference>
<comment type="cofactor">
    <cofactor evidence="1">
        <name>Ca(2+)</name>
        <dbReference type="ChEBI" id="CHEBI:29108"/>
    </cofactor>
</comment>
<proteinExistence type="predicted"/>
<evidence type="ECO:0000313" key="14">
    <source>
        <dbReference type="Proteomes" id="UP000265140"/>
    </source>
</evidence>
<evidence type="ECO:0000256" key="6">
    <source>
        <dbReference type="ARBA" id="ARBA00022801"/>
    </source>
</evidence>
<evidence type="ECO:0000256" key="10">
    <source>
        <dbReference type="SAM" id="MobiDB-lite"/>
    </source>
</evidence>
<evidence type="ECO:0000313" key="13">
    <source>
        <dbReference type="Ensembl" id="ENSELUP00000057917.2"/>
    </source>
</evidence>
<reference evidence="13" key="4">
    <citation type="submission" date="2025-09" db="UniProtKB">
        <authorList>
            <consortium name="Ensembl"/>
        </authorList>
    </citation>
    <scope>IDENTIFICATION</scope>
</reference>
<dbReference type="GeneTree" id="ENSGT00940000165179"/>
<reference evidence="13" key="2">
    <citation type="submission" date="2020-02" db="EMBL/GenBank/DDBJ databases">
        <title>Esox lucius (northern pike) genome, fEsoLuc1, primary haplotype.</title>
        <authorList>
            <person name="Myers G."/>
            <person name="Karagic N."/>
            <person name="Meyer A."/>
            <person name="Pippel M."/>
            <person name="Reichard M."/>
            <person name="Winkler S."/>
            <person name="Tracey A."/>
            <person name="Sims Y."/>
            <person name="Howe K."/>
            <person name="Rhie A."/>
            <person name="Formenti G."/>
            <person name="Durbin R."/>
            <person name="Fedrigo O."/>
            <person name="Jarvis E.D."/>
        </authorList>
    </citation>
    <scope>NUCLEOTIDE SEQUENCE [LARGE SCALE GENOMIC DNA]</scope>
</reference>
<evidence type="ECO:0000256" key="8">
    <source>
        <dbReference type="ARBA" id="ARBA00023098"/>
    </source>
</evidence>
<evidence type="ECO:0000256" key="11">
    <source>
        <dbReference type="SAM" id="SignalP"/>
    </source>
</evidence>
<keyword evidence="4" id="KW-0964">Secreted</keyword>
<protein>
    <recommendedName>
        <fullName evidence="3">phospholipase A2</fullName>
        <ecNumber evidence="3">3.1.1.4</ecNumber>
    </recommendedName>
</protein>
<organism evidence="13 14">
    <name type="scientific">Esox lucius</name>
    <name type="common">Northern pike</name>
    <dbReference type="NCBI Taxonomy" id="8010"/>
    <lineage>
        <taxon>Eukaryota</taxon>
        <taxon>Metazoa</taxon>
        <taxon>Chordata</taxon>
        <taxon>Craniata</taxon>
        <taxon>Vertebrata</taxon>
        <taxon>Euteleostomi</taxon>
        <taxon>Actinopterygii</taxon>
        <taxon>Neopterygii</taxon>
        <taxon>Teleostei</taxon>
        <taxon>Protacanthopterygii</taxon>
        <taxon>Esociformes</taxon>
        <taxon>Esocidae</taxon>
        <taxon>Esox</taxon>
    </lineage>
</organism>
<feature type="compositionally biased region" description="Polar residues" evidence="10">
    <location>
        <begin position="333"/>
        <end position="344"/>
    </location>
</feature>
<feature type="compositionally biased region" description="Low complexity" evidence="10">
    <location>
        <begin position="345"/>
        <end position="355"/>
    </location>
</feature>
<keyword evidence="14" id="KW-1185">Reference proteome</keyword>
<evidence type="ECO:0000256" key="3">
    <source>
        <dbReference type="ARBA" id="ARBA00013278"/>
    </source>
</evidence>
<dbReference type="InterPro" id="IPR036444">
    <property type="entry name" value="PLipase_A2_dom_sf"/>
</dbReference>
<feature type="domain" description="Phospholipase A2-like central" evidence="12">
    <location>
        <begin position="134"/>
        <end position="263"/>
    </location>
</feature>
<feature type="signal peptide" evidence="11">
    <location>
        <begin position="1"/>
        <end position="21"/>
    </location>
</feature>
<dbReference type="PROSITE" id="PS00118">
    <property type="entry name" value="PA2_HIS"/>
    <property type="match status" value="1"/>
</dbReference>
<name>A0A6Q2XXG1_ESOLU</name>
<comment type="subcellular location">
    <subcellularLocation>
        <location evidence="2">Secreted</location>
    </subcellularLocation>
</comment>
<dbReference type="GO" id="GO:0006644">
    <property type="term" value="P:phospholipid metabolic process"/>
    <property type="evidence" value="ECO:0007669"/>
    <property type="project" value="InterPro"/>
</dbReference>
<keyword evidence="9" id="KW-1015">Disulfide bond</keyword>
<dbReference type="SUPFAM" id="SSF48619">
    <property type="entry name" value="Phospholipase A2, PLA2"/>
    <property type="match status" value="1"/>
</dbReference>
<feature type="compositionally biased region" description="Polar residues" evidence="10">
    <location>
        <begin position="359"/>
        <end position="385"/>
    </location>
</feature>
<evidence type="ECO:0000256" key="5">
    <source>
        <dbReference type="ARBA" id="ARBA00022723"/>
    </source>
</evidence>
<sequence length="499" mass="55776">MINTGIQQFILCVSLFSLLSTHDVKMSTGTDAQSIFCHKTSATGVGHTLISFLRNVVGSQTLLLYVSKWSKNQPVKCSINEDLLATSSYLTLCRQTHSESPVELSHFNISKLLSPGNLCSLSPVNGFSTQPESDILEQHLLRAKSRRKRALIFPGTLWCGTGSKAIDYHQLGMFERADRCCREHDHCGSIIPSFTVNYGVFNSNFFTVSHCECDQRFRQCLQSVNDSISNMVGFSFFNLLRVPCFEFTPKSQCIELNWWGMCKVAKVAPYAVLKKSLVYTINHTDSKYGTSSELQSSADTGTDLKTSATQTNKHPTKTNKQLMTLKMTKTAKQKTGSTTEKTTFSSQQKQAVSQKARSETTYLATSTSRLKPSPQSQKTSLTITTALPKHAKAPHGCRPRAPPRGDSFQTRQWRGRRGKACLEPTASKPPSPTNMSLPKKTASVIWRTTFQTQNTIPVNETTSPPHLDDCKYKIPPLEKRYDLHNVESKTVYHCDCTRR</sequence>
<dbReference type="InterPro" id="IPR016090">
    <property type="entry name" value="PLA2-like_dom"/>
</dbReference>
<accession>A0A6Q2XXG1</accession>
<feature type="compositionally biased region" description="Polar residues" evidence="10">
    <location>
        <begin position="287"/>
        <end position="322"/>
    </location>
</feature>
<evidence type="ECO:0000259" key="12">
    <source>
        <dbReference type="SMART" id="SM00085"/>
    </source>
</evidence>
<keyword evidence="8" id="KW-0443">Lipid metabolism</keyword>
<feature type="compositionally biased region" description="Basic residues" evidence="10">
    <location>
        <begin position="389"/>
        <end position="398"/>
    </location>
</feature>
<dbReference type="Ensembl" id="ENSELUT00000059571.2">
    <property type="protein sequence ID" value="ENSELUP00000057917.2"/>
    <property type="gene ID" value="ENSELUG00000016349.3"/>
</dbReference>
<dbReference type="Gene3D" id="1.20.90.10">
    <property type="entry name" value="Phospholipase A2 domain"/>
    <property type="match status" value="2"/>
</dbReference>
<dbReference type="SMART" id="SM00085">
    <property type="entry name" value="PA2c"/>
    <property type="match status" value="1"/>
</dbReference>
<dbReference type="OMA" id="FERADKC"/>
<dbReference type="AlphaFoldDB" id="A0A6Q2XXG1"/>
<dbReference type="EC" id="3.1.1.4" evidence="3"/>
<reference evidence="14" key="1">
    <citation type="journal article" date="2014" name="PLoS ONE">
        <title>The genome and linkage map of the northern pike (Esox lucius): conserved synteny revealed between the salmonid sister group and the Neoteleostei.</title>
        <authorList>
            <person name="Rondeau E.B."/>
            <person name="Minkley D.R."/>
            <person name="Leong J.S."/>
            <person name="Messmer A.M."/>
            <person name="Jantzen J.R."/>
            <person name="von Schalburg K.R."/>
            <person name="Lemon C."/>
            <person name="Bird N.H."/>
            <person name="Koop B.F."/>
        </authorList>
    </citation>
    <scope>NUCLEOTIDE SEQUENCE</scope>
</reference>
<keyword evidence="6" id="KW-0378">Hydrolase</keyword>
<feature type="region of interest" description="Disordered" evidence="10">
    <location>
        <begin position="287"/>
        <end position="438"/>
    </location>
</feature>
<dbReference type="Pfam" id="PF05826">
    <property type="entry name" value="Phospholip_A2_2"/>
    <property type="match status" value="1"/>
</dbReference>
<evidence type="ECO:0000256" key="9">
    <source>
        <dbReference type="ARBA" id="ARBA00023157"/>
    </source>
</evidence>
<evidence type="ECO:0000256" key="1">
    <source>
        <dbReference type="ARBA" id="ARBA00001913"/>
    </source>
</evidence>
<dbReference type="GO" id="GO:0050482">
    <property type="term" value="P:arachidonate secretion"/>
    <property type="evidence" value="ECO:0007669"/>
    <property type="project" value="InterPro"/>
</dbReference>
<reference evidence="13" key="3">
    <citation type="submission" date="2025-08" db="UniProtKB">
        <authorList>
            <consortium name="Ensembl"/>
        </authorList>
    </citation>
    <scope>IDENTIFICATION</scope>
</reference>
<dbReference type="GO" id="GO:0005576">
    <property type="term" value="C:extracellular region"/>
    <property type="evidence" value="ECO:0007669"/>
    <property type="project" value="UniProtKB-SubCell"/>
</dbReference>
<evidence type="ECO:0000256" key="2">
    <source>
        <dbReference type="ARBA" id="ARBA00004613"/>
    </source>
</evidence>
<feature type="chain" id="PRO_5044317912" description="phospholipase A2" evidence="11">
    <location>
        <begin position="22"/>
        <end position="499"/>
    </location>
</feature>